<keyword evidence="2" id="KW-1185">Reference proteome</keyword>
<dbReference type="EMBL" id="BLXT01000403">
    <property type="protein sequence ID" value="GFN76537.1"/>
    <property type="molecule type" value="Genomic_DNA"/>
</dbReference>
<evidence type="ECO:0000313" key="1">
    <source>
        <dbReference type="EMBL" id="GFN76537.1"/>
    </source>
</evidence>
<gene>
    <name evidence="1" type="ORF">PoB_000304300</name>
</gene>
<name>A0AAV3Y2R1_9GAST</name>
<dbReference type="Proteomes" id="UP000735302">
    <property type="component" value="Unassembled WGS sequence"/>
</dbReference>
<comment type="caution">
    <text evidence="1">The sequence shown here is derived from an EMBL/GenBank/DDBJ whole genome shotgun (WGS) entry which is preliminary data.</text>
</comment>
<proteinExistence type="predicted"/>
<evidence type="ECO:0000313" key="2">
    <source>
        <dbReference type="Proteomes" id="UP000735302"/>
    </source>
</evidence>
<dbReference type="AlphaFoldDB" id="A0AAV3Y2R1"/>
<organism evidence="1 2">
    <name type="scientific">Plakobranchus ocellatus</name>
    <dbReference type="NCBI Taxonomy" id="259542"/>
    <lineage>
        <taxon>Eukaryota</taxon>
        <taxon>Metazoa</taxon>
        <taxon>Spiralia</taxon>
        <taxon>Lophotrochozoa</taxon>
        <taxon>Mollusca</taxon>
        <taxon>Gastropoda</taxon>
        <taxon>Heterobranchia</taxon>
        <taxon>Euthyneura</taxon>
        <taxon>Panpulmonata</taxon>
        <taxon>Sacoglossa</taxon>
        <taxon>Placobranchoidea</taxon>
        <taxon>Plakobranchidae</taxon>
        <taxon>Plakobranchus</taxon>
    </lineage>
</organism>
<accession>A0AAV3Y2R1</accession>
<protein>
    <submittedName>
        <fullName evidence="1">Uncharacterized protein</fullName>
    </submittedName>
</protein>
<sequence length="93" mass="10310">MEWLENFLVSWTGQHQPCLAGYYTILPSKPASPCQTLDLWNRAHSSLLTAACLQCSTVPGVPAPARDLDQALFRAISSINKIMLCMRTPFPAF</sequence>
<reference evidence="1 2" key="1">
    <citation type="journal article" date="2021" name="Elife">
        <title>Chloroplast acquisition without the gene transfer in kleptoplastic sea slugs, Plakobranchus ocellatus.</title>
        <authorList>
            <person name="Maeda T."/>
            <person name="Takahashi S."/>
            <person name="Yoshida T."/>
            <person name="Shimamura S."/>
            <person name="Takaki Y."/>
            <person name="Nagai Y."/>
            <person name="Toyoda A."/>
            <person name="Suzuki Y."/>
            <person name="Arimoto A."/>
            <person name="Ishii H."/>
            <person name="Satoh N."/>
            <person name="Nishiyama T."/>
            <person name="Hasebe M."/>
            <person name="Maruyama T."/>
            <person name="Minagawa J."/>
            <person name="Obokata J."/>
            <person name="Shigenobu S."/>
        </authorList>
    </citation>
    <scope>NUCLEOTIDE SEQUENCE [LARGE SCALE GENOMIC DNA]</scope>
</reference>